<dbReference type="RefSeq" id="WP_154416947.1">
    <property type="nucleotide sequence ID" value="NZ_VUNS01000002.1"/>
</dbReference>
<evidence type="ECO:0000256" key="2">
    <source>
        <dbReference type="ARBA" id="ARBA00022801"/>
    </source>
</evidence>
<keyword evidence="5 7" id="KW-0326">Glycosidase</keyword>
<dbReference type="Proteomes" id="UP000435649">
    <property type="component" value="Unassembled WGS sequence"/>
</dbReference>
<dbReference type="Gene3D" id="3.20.20.80">
    <property type="entry name" value="Glycosidases"/>
    <property type="match status" value="1"/>
</dbReference>
<dbReference type="GO" id="GO:0030245">
    <property type="term" value="P:cellulose catabolic process"/>
    <property type="evidence" value="ECO:0007669"/>
    <property type="project" value="UniProtKB-KW"/>
</dbReference>
<accession>A0A844FXL3</accession>
<dbReference type="GO" id="GO:0009986">
    <property type="term" value="C:cell surface"/>
    <property type="evidence" value="ECO:0007669"/>
    <property type="project" value="TreeGrafter"/>
</dbReference>
<reference evidence="10 11" key="1">
    <citation type="submission" date="2019-08" db="EMBL/GenBank/DDBJ databases">
        <title>In-depth cultivation of the pig gut microbiome towards novel bacterial diversity and tailored functional studies.</title>
        <authorList>
            <person name="Wylensek D."/>
            <person name="Hitch T.C.A."/>
            <person name="Clavel T."/>
        </authorList>
    </citation>
    <scope>NUCLEOTIDE SEQUENCE [LARGE SCALE GENOMIC DNA]</scope>
    <source>
        <strain evidence="10 11">BBE-744-WT-12</strain>
    </source>
</reference>
<dbReference type="InterPro" id="IPR001547">
    <property type="entry name" value="Glyco_hydro_5"/>
</dbReference>
<keyword evidence="6" id="KW-0624">Polysaccharide degradation</keyword>
<keyword evidence="3" id="KW-0136">Cellulose degradation</keyword>
<proteinExistence type="inferred from homology"/>
<evidence type="ECO:0000256" key="4">
    <source>
        <dbReference type="ARBA" id="ARBA00023277"/>
    </source>
</evidence>
<dbReference type="PANTHER" id="PTHR31297">
    <property type="entry name" value="GLUCAN ENDO-1,6-BETA-GLUCOSIDASE B"/>
    <property type="match status" value="1"/>
</dbReference>
<comment type="similarity">
    <text evidence="1 7">Belongs to the glycosyl hydrolase 5 (cellulase A) family.</text>
</comment>
<evidence type="ECO:0000256" key="5">
    <source>
        <dbReference type="ARBA" id="ARBA00023295"/>
    </source>
</evidence>
<dbReference type="AlphaFoldDB" id="A0A844FXL3"/>
<dbReference type="EMBL" id="VUNS01000002">
    <property type="protein sequence ID" value="MST96000.1"/>
    <property type="molecule type" value="Genomic_DNA"/>
</dbReference>
<evidence type="ECO:0000256" key="3">
    <source>
        <dbReference type="ARBA" id="ARBA00023001"/>
    </source>
</evidence>
<evidence type="ECO:0000313" key="11">
    <source>
        <dbReference type="Proteomes" id="UP000435649"/>
    </source>
</evidence>
<dbReference type="InterPro" id="IPR050386">
    <property type="entry name" value="Glycosyl_hydrolase_5"/>
</dbReference>
<evidence type="ECO:0000256" key="6">
    <source>
        <dbReference type="ARBA" id="ARBA00023326"/>
    </source>
</evidence>
<keyword evidence="2 7" id="KW-0378">Hydrolase</keyword>
<keyword evidence="11" id="KW-1185">Reference proteome</keyword>
<dbReference type="PANTHER" id="PTHR31297:SF41">
    <property type="entry name" value="ENDOGLUCANASE, PUTATIVE (AFU_ORTHOLOGUE AFUA_5G01830)-RELATED"/>
    <property type="match status" value="1"/>
</dbReference>
<organism evidence="10 11">
    <name type="scientific">Victivallis lenta</name>
    <dbReference type="NCBI Taxonomy" id="2606640"/>
    <lineage>
        <taxon>Bacteria</taxon>
        <taxon>Pseudomonadati</taxon>
        <taxon>Lentisphaerota</taxon>
        <taxon>Lentisphaeria</taxon>
        <taxon>Victivallales</taxon>
        <taxon>Victivallaceae</taxon>
        <taxon>Victivallis</taxon>
    </lineage>
</organism>
<gene>
    <name evidence="10" type="ORF">FYJ85_02940</name>
</gene>
<keyword evidence="4" id="KW-0119">Carbohydrate metabolism</keyword>
<comment type="caution">
    <text evidence="10">The sequence shown here is derived from an EMBL/GenBank/DDBJ whole genome shotgun (WGS) entry which is preliminary data.</text>
</comment>
<dbReference type="SUPFAM" id="SSF51445">
    <property type="entry name" value="(Trans)glycosidases"/>
    <property type="match status" value="1"/>
</dbReference>
<keyword evidence="8" id="KW-0732">Signal</keyword>
<evidence type="ECO:0000256" key="8">
    <source>
        <dbReference type="SAM" id="SignalP"/>
    </source>
</evidence>
<evidence type="ECO:0000259" key="9">
    <source>
        <dbReference type="Pfam" id="PF00150"/>
    </source>
</evidence>
<evidence type="ECO:0000256" key="1">
    <source>
        <dbReference type="ARBA" id="ARBA00005641"/>
    </source>
</evidence>
<dbReference type="GO" id="GO:0008422">
    <property type="term" value="F:beta-glucosidase activity"/>
    <property type="evidence" value="ECO:0007669"/>
    <property type="project" value="TreeGrafter"/>
</dbReference>
<sequence length="505" mass="58204">MKSIRKFLLPLLLLCLTASAAPLKSDWKLCRGATLETRDGKQYLRVVIRPEEKEAMNCAEAEFDLAPWADSMVELTIRARAKGVSAPVNYYNGVKFMLNFTDETGKEYWNNVVRLDGTFDWRDISFAALIGRPGKKSLLKLGLQESSGEVEFDLGSLRVTKLFGAPAEPYTAVYSDTVASAPQFRGVMSPVRFKAEDFDTLGEWNVNLVRAQMIRNWGKAGTDRDLGEYDVWLDGMLDHYEKMFPLGYRKGIRFVIDLHTLPGGRYESGEMAMFHEKEYADHFIAVWKKIAERFKDNPAVWGYDLVNEPSQIRRAPYDYWNLQRRAAEAVREIDPERPVILESNGWDAPETFRYLAPLKLKNIIYQVHMYKPGAYTHQRVKVRDGRLKPGEKPIPYPGKIAGTDYDKEKLRRDLQPVRDFQKKYGARIYVGEFSAAIWAPGAADYLRDCIELFEEYGWDWTYHAFRESPVWDVEKAGTNRGDIRPAADTDRRRVLLEGFRRNKVN</sequence>
<protein>
    <submittedName>
        <fullName evidence="10">Glycoside hydrolase family 5 protein</fullName>
    </submittedName>
</protein>
<feature type="chain" id="PRO_5032783690" evidence="8">
    <location>
        <begin position="21"/>
        <end position="505"/>
    </location>
</feature>
<feature type="domain" description="Glycoside hydrolase family 5" evidence="9">
    <location>
        <begin position="195"/>
        <end position="464"/>
    </location>
</feature>
<name>A0A844FXL3_9BACT</name>
<dbReference type="InterPro" id="IPR017853">
    <property type="entry name" value="GH"/>
</dbReference>
<feature type="signal peptide" evidence="8">
    <location>
        <begin position="1"/>
        <end position="20"/>
    </location>
</feature>
<evidence type="ECO:0000256" key="7">
    <source>
        <dbReference type="RuleBase" id="RU361153"/>
    </source>
</evidence>
<evidence type="ECO:0000313" key="10">
    <source>
        <dbReference type="EMBL" id="MST96000.1"/>
    </source>
</evidence>
<dbReference type="Pfam" id="PF00150">
    <property type="entry name" value="Cellulase"/>
    <property type="match status" value="1"/>
</dbReference>
<dbReference type="GO" id="GO:0005576">
    <property type="term" value="C:extracellular region"/>
    <property type="evidence" value="ECO:0007669"/>
    <property type="project" value="TreeGrafter"/>
</dbReference>